<keyword evidence="1" id="KW-1133">Transmembrane helix</keyword>
<evidence type="ECO:0000313" key="2">
    <source>
        <dbReference type="EMBL" id="ENO16889.1"/>
    </source>
</evidence>
<dbReference type="RefSeq" id="WP_004582896.1">
    <property type="nucleotide sequence ID" value="NZ_AP028878.1"/>
</dbReference>
<keyword evidence="1" id="KW-0472">Membrane</keyword>
<dbReference type="HOGENOM" id="CLU_2585559_0_0_6"/>
<protein>
    <submittedName>
        <fullName evidence="2">Uncharacterized protein</fullName>
    </submittedName>
</protein>
<feature type="transmembrane region" description="Helical" evidence="1">
    <location>
        <begin position="33"/>
        <end position="53"/>
    </location>
</feature>
<proteinExistence type="predicted"/>
<reference evidence="2 3" key="1">
    <citation type="journal article" date="2013" name="Genome Announc.">
        <title>Genome Sequence of the Polycyclic Aromatic Hydrocarbon-Degrading Bacterium Strain Marinobacter nanhaiticus D15-8WT.</title>
        <authorList>
            <person name="Cui Z."/>
            <person name="Gao W."/>
            <person name="Li Q."/>
            <person name="Xu G."/>
            <person name="Zheng L."/>
        </authorList>
    </citation>
    <scope>NUCLEOTIDE SEQUENCE [LARGE SCALE GENOMIC DNA]</scope>
    <source>
        <strain evidence="2 3">D15-8W</strain>
    </source>
</reference>
<dbReference type="AlphaFoldDB" id="N6W9D7"/>
<keyword evidence="1" id="KW-0812">Transmembrane</keyword>
<gene>
    <name evidence="2" type="ORF">J057_01755</name>
</gene>
<dbReference type="STRING" id="626887.J057_01755"/>
<accession>N6W9D7</accession>
<dbReference type="EMBL" id="APLQ01000009">
    <property type="protein sequence ID" value="ENO16889.1"/>
    <property type="molecule type" value="Genomic_DNA"/>
</dbReference>
<evidence type="ECO:0000256" key="1">
    <source>
        <dbReference type="SAM" id="Phobius"/>
    </source>
</evidence>
<organism evidence="2 3">
    <name type="scientific">Marinobacter nanhaiticus D15-8W</name>
    <dbReference type="NCBI Taxonomy" id="626887"/>
    <lineage>
        <taxon>Bacteria</taxon>
        <taxon>Pseudomonadati</taxon>
        <taxon>Pseudomonadota</taxon>
        <taxon>Gammaproteobacteria</taxon>
        <taxon>Pseudomonadales</taxon>
        <taxon>Marinobacteraceae</taxon>
        <taxon>Marinobacter</taxon>
    </lineage>
</organism>
<comment type="caution">
    <text evidence="2">The sequence shown here is derived from an EMBL/GenBank/DDBJ whole genome shotgun (WGS) entry which is preliminary data.</text>
</comment>
<keyword evidence="3" id="KW-1185">Reference proteome</keyword>
<evidence type="ECO:0000313" key="3">
    <source>
        <dbReference type="Proteomes" id="UP000013165"/>
    </source>
</evidence>
<dbReference type="OrthoDB" id="6625692at2"/>
<name>N6W9D7_9GAMM</name>
<dbReference type="PATRIC" id="fig|626887.3.peg.329"/>
<sequence>MTVQAKIETAAQNIPYAGSAVIAGGSILTFNQWMGLLGLLFSIAIGIATYLFNVRMQKRRERREIELHRKLMGEGDNSRP</sequence>
<dbReference type="Proteomes" id="UP000013165">
    <property type="component" value="Unassembled WGS sequence"/>
</dbReference>